<dbReference type="PANTHER" id="PTHR23511:SF5">
    <property type="entry name" value="MAJOR FACILITATOR-TYPE TRANSPORTER HXNZ-RELATED"/>
    <property type="match status" value="1"/>
</dbReference>
<dbReference type="GO" id="GO:0016020">
    <property type="term" value="C:membrane"/>
    <property type="evidence" value="ECO:0007669"/>
    <property type="project" value="UniProtKB-SubCell"/>
</dbReference>
<feature type="transmembrane region" description="Helical" evidence="6">
    <location>
        <begin position="1007"/>
        <end position="1030"/>
    </location>
</feature>
<evidence type="ECO:0000256" key="5">
    <source>
        <dbReference type="ARBA" id="ARBA00023136"/>
    </source>
</evidence>
<comment type="caution">
    <text evidence="8">The sequence shown here is derived from an EMBL/GenBank/DDBJ whole genome shotgun (WGS) entry which is preliminary data.</text>
</comment>
<dbReference type="Gene3D" id="1.20.1250.20">
    <property type="entry name" value="MFS general substrate transporter like domains"/>
    <property type="match status" value="4"/>
</dbReference>
<name>A0AAD5J7I7_ACENE</name>
<feature type="transmembrane region" description="Helical" evidence="6">
    <location>
        <begin position="486"/>
        <end position="512"/>
    </location>
</feature>
<dbReference type="InterPro" id="IPR020846">
    <property type="entry name" value="MFS_dom"/>
</dbReference>
<dbReference type="EMBL" id="JAJSOW010000004">
    <property type="protein sequence ID" value="KAI9190873.1"/>
    <property type="molecule type" value="Genomic_DNA"/>
</dbReference>
<feature type="transmembrane region" description="Helical" evidence="6">
    <location>
        <begin position="404"/>
        <end position="428"/>
    </location>
</feature>
<feature type="transmembrane region" description="Helical" evidence="6">
    <location>
        <begin position="660"/>
        <end position="680"/>
    </location>
</feature>
<keyword evidence="2" id="KW-0813">Transport</keyword>
<feature type="transmembrane region" description="Helical" evidence="6">
    <location>
        <begin position="301"/>
        <end position="322"/>
    </location>
</feature>
<feature type="domain" description="Major facilitator superfamily (MFS) profile" evidence="7">
    <location>
        <begin position="592"/>
        <end position="1061"/>
    </location>
</feature>
<feature type="transmembrane region" description="Helical" evidence="6">
    <location>
        <begin position="449"/>
        <end position="474"/>
    </location>
</feature>
<evidence type="ECO:0000256" key="6">
    <source>
        <dbReference type="SAM" id="Phobius"/>
    </source>
</evidence>
<feature type="transmembrane region" description="Helical" evidence="6">
    <location>
        <begin position="722"/>
        <end position="745"/>
    </location>
</feature>
<dbReference type="Pfam" id="PF00083">
    <property type="entry name" value="Sugar_tr"/>
    <property type="match status" value="2"/>
</dbReference>
<dbReference type="PANTHER" id="PTHR23511">
    <property type="entry name" value="SYNAPTIC VESICLE GLYCOPROTEIN 2"/>
    <property type="match status" value="1"/>
</dbReference>
<evidence type="ECO:0000313" key="8">
    <source>
        <dbReference type="EMBL" id="KAI9190873.1"/>
    </source>
</evidence>
<feature type="transmembrane region" description="Helical" evidence="6">
    <location>
        <begin position="1036"/>
        <end position="1056"/>
    </location>
</feature>
<feature type="transmembrane region" description="Helical" evidence="6">
    <location>
        <begin position="380"/>
        <end position="398"/>
    </location>
</feature>
<gene>
    <name evidence="8" type="ORF">LWI28_000091</name>
</gene>
<feature type="transmembrane region" description="Helical" evidence="6">
    <location>
        <begin position="765"/>
        <end position="786"/>
    </location>
</feature>
<sequence>MTPRNSSGEEASLLGNRFLEMEGENVVYTLDEALSAMKFGKYQGLVLAYAGLGWISEAMEIMILSFVGPAVKSQWKLSSGQESALSTVVFFGMLIGAYSWGIISDKYGRRKCFFSIGAVTSGAGLLSAFSPNYISLVVSRCLVGVGLGGGPVYFTWFLEFVPISYRGTWMVVFSTFWTAGTIFEASLAWIVMTKLNWRWLLAFSSIPSFALLFFYALAPESPRYLCMKGRTIDAHQILEKISLVNRANLPPGMLVSDDRTARQKEESSSAQDALPLSVTAKMTRKFKSSFSSFFMLFSPKLIWTTLLLWVLFFASAFAYYGVVLLTSELSSGESKCGSTVLHKEKSNSNSLYVDVFITSLAELPGLLLSAIIVDKIGRKLSMVVMFILACAFLLPLVSHQSGTFTTALLFGARMCVTGTITIGSIYAPEIYPTSMRNTGYGVANGAGKIGGMVCPLVAVGLVMGCHQTAAVILFEVVIGNLKDNSLYVNVFITSLAELPGFLLPAITVDIIVHKFSMNHNSGQLLCPRDISDLHEDNRKGVASSVGRIGGMVCPLVAVALVSACHLSAAVILFELGFGAGGGVGDGIGGGGGFGAGAGAGFGGGAGFGLVEGSIDSSKLDVKQRIMDEAEKIKSWKSPDIIESSQLKVLRLPDSIAASKLYGWISEAMEIMILSFVGPAVKSQWKLSSAEESALSTVVFFGMLVGAYSSGILSDNYGRRKCFFGIGVVTSGAGLGTWMVVFSTFWTAGTILEAALAWIVMTKLNWRWLLALSSIPSFSLLFFYGFAPESPRYLCMKGKTIDAHQILEKISLVNRAKLPPGVLVSDDRTAGQNEESSSAQDALPLSVTAKMTRKFKSAFSSFFMLFSPKLIWTTLLLWVLFFASAFAYYGVVLLTSKLSSGDSKCGSTVLHKEKSNDNSLYVDVFITSLAELPGLLLSAIIVDKIGRKLSMVVMFILACAFLLPLVSHQSGTLTTALLFGARMCVTGTITVGSIYAPEIYPTSMRNTGYGAADGAGKIGGMVCPLVAVGLVTGCHQMAAVILFEVVIVLAIVSVLLSKFETKGKELKDNVDALDP</sequence>
<dbReference type="AlphaFoldDB" id="A0AAD5J7I7"/>
<dbReference type="FunFam" id="1.20.1250.20:FF:000232">
    <property type="entry name" value="Organic cation/carnitine transporter 7"/>
    <property type="match status" value="1"/>
</dbReference>
<dbReference type="InterPro" id="IPR005829">
    <property type="entry name" value="Sugar_transporter_CS"/>
</dbReference>
<reference evidence="8" key="1">
    <citation type="journal article" date="2022" name="Plant J.">
        <title>Strategies of tolerance reflected in two North American maple genomes.</title>
        <authorList>
            <person name="McEvoy S.L."/>
            <person name="Sezen U.U."/>
            <person name="Trouern-Trend A."/>
            <person name="McMahon S.M."/>
            <person name="Schaberg P.G."/>
            <person name="Yang J."/>
            <person name="Wegrzyn J.L."/>
            <person name="Swenson N.G."/>
        </authorList>
    </citation>
    <scope>NUCLEOTIDE SEQUENCE</scope>
    <source>
        <strain evidence="8">91603</strain>
    </source>
</reference>
<comment type="subcellular location">
    <subcellularLocation>
        <location evidence="1">Membrane</location>
        <topology evidence="1">Multi-pass membrane protein</topology>
    </subcellularLocation>
</comment>
<feature type="transmembrane region" description="Helical" evidence="6">
    <location>
        <begin position="197"/>
        <end position="218"/>
    </location>
</feature>
<evidence type="ECO:0000256" key="4">
    <source>
        <dbReference type="ARBA" id="ARBA00022989"/>
    </source>
</evidence>
<keyword evidence="3 6" id="KW-0812">Transmembrane</keyword>
<keyword evidence="9" id="KW-1185">Reference proteome</keyword>
<feature type="transmembrane region" description="Helical" evidence="6">
    <location>
        <begin position="548"/>
        <end position="573"/>
    </location>
</feature>
<evidence type="ECO:0000256" key="2">
    <source>
        <dbReference type="ARBA" id="ARBA00022448"/>
    </source>
</evidence>
<evidence type="ECO:0000313" key="9">
    <source>
        <dbReference type="Proteomes" id="UP001064489"/>
    </source>
</evidence>
<evidence type="ECO:0000256" key="3">
    <source>
        <dbReference type="ARBA" id="ARBA00022692"/>
    </source>
</evidence>
<feature type="transmembrane region" description="Helical" evidence="6">
    <location>
        <begin position="83"/>
        <end position="100"/>
    </location>
</feature>
<evidence type="ECO:0000259" key="7">
    <source>
        <dbReference type="PROSITE" id="PS50850"/>
    </source>
</evidence>
<dbReference type="GO" id="GO:0022857">
    <property type="term" value="F:transmembrane transporter activity"/>
    <property type="evidence" value="ECO:0007669"/>
    <property type="project" value="InterPro"/>
</dbReference>
<feature type="transmembrane region" description="Helical" evidence="6">
    <location>
        <begin position="972"/>
        <end position="995"/>
    </location>
</feature>
<feature type="transmembrane region" description="Helical" evidence="6">
    <location>
        <begin position="593"/>
        <end position="614"/>
    </location>
</feature>
<keyword evidence="4 6" id="KW-1133">Transmembrane helix</keyword>
<dbReference type="InterPro" id="IPR005828">
    <property type="entry name" value="MFS_sugar_transport-like"/>
</dbReference>
<dbReference type="PROSITE" id="PS50850">
    <property type="entry name" value="MFS"/>
    <property type="match status" value="2"/>
</dbReference>
<feature type="transmembrane region" description="Helical" evidence="6">
    <location>
        <begin position="137"/>
        <end position="158"/>
    </location>
</feature>
<feature type="transmembrane region" description="Helical" evidence="6">
    <location>
        <begin position="948"/>
        <end position="966"/>
    </location>
</feature>
<organism evidence="8 9">
    <name type="scientific">Acer negundo</name>
    <name type="common">Box elder</name>
    <dbReference type="NCBI Taxonomy" id="4023"/>
    <lineage>
        <taxon>Eukaryota</taxon>
        <taxon>Viridiplantae</taxon>
        <taxon>Streptophyta</taxon>
        <taxon>Embryophyta</taxon>
        <taxon>Tracheophyta</taxon>
        <taxon>Spermatophyta</taxon>
        <taxon>Magnoliopsida</taxon>
        <taxon>eudicotyledons</taxon>
        <taxon>Gunneridae</taxon>
        <taxon>Pentapetalae</taxon>
        <taxon>rosids</taxon>
        <taxon>malvids</taxon>
        <taxon>Sapindales</taxon>
        <taxon>Sapindaceae</taxon>
        <taxon>Hippocastanoideae</taxon>
        <taxon>Acereae</taxon>
        <taxon>Acer</taxon>
    </lineage>
</organism>
<feature type="transmembrane region" description="Helical" evidence="6">
    <location>
        <begin position="692"/>
        <end position="710"/>
    </location>
</feature>
<dbReference type="InterPro" id="IPR036259">
    <property type="entry name" value="MFS_trans_sf"/>
</dbReference>
<feature type="transmembrane region" description="Helical" evidence="6">
    <location>
        <begin position="112"/>
        <end position="131"/>
    </location>
</feature>
<feature type="domain" description="Major facilitator superfamily (MFS) profile" evidence="7">
    <location>
        <begin position="46"/>
        <end position="508"/>
    </location>
</feature>
<protein>
    <recommendedName>
        <fullName evidence="7">Major facilitator superfamily (MFS) profile domain-containing protein</fullName>
    </recommendedName>
</protein>
<accession>A0AAD5J7I7</accession>
<dbReference type="Proteomes" id="UP001064489">
    <property type="component" value="Chromosome 6"/>
</dbReference>
<reference evidence="8" key="2">
    <citation type="submission" date="2023-02" db="EMBL/GenBank/DDBJ databases">
        <authorList>
            <person name="Swenson N.G."/>
            <person name="Wegrzyn J.L."/>
            <person name="Mcevoy S.L."/>
        </authorList>
    </citation>
    <scope>NUCLEOTIDE SEQUENCE</scope>
    <source>
        <strain evidence="8">91603</strain>
        <tissue evidence="8">Leaf</tissue>
    </source>
</reference>
<proteinExistence type="predicted"/>
<dbReference type="PROSITE" id="PS00216">
    <property type="entry name" value="SUGAR_TRANSPORT_1"/>
    <property type="match status" value="1"/>
</dbReference>
<feature type="transmembrane region" description="Helical" evidence="6">
    <location>
        <begin position="46"/>
        <end position="71"/>
    </location>
</feature>
<feature type="transmembrane region" description="Helical" evidence="6">
    <location>
        <begin position="351"/>
        <end position="373"/>
    </location>
</feature>
<feature type="transmembrane region" description="Helical" evidence="6">
    <location>
        <begin position="869"/>
        <end position="890"/>
    </location>
</feature>
<dbReference type="SUPFAM" id="SSF103473">
    <property type="entry name" value="MFS general substrate transporter"/>
    <property type="match status" value="2"/>
</dbReference>
<feature type="transmembrane region" description="Helical" evidence="6">
    <location>
        <begin position="170"/>
        <end position="191"/>
    </location>
</feature>
<keyword evidence="5 6" id="KW-0472">Membrane</keyword>
<feature type="transmembrane region" description="Helical" evidence="6">
    <location>
        <begin position="919"/>
        <end position="941"/>
    </location>
</feature>
<evidence type="ECO:0000256" key="1">
    <source>
        <dbReference type="ARBA" id="ARBA00004141"/>
    </source>
</evidence>